<dbReference type="GeneID" id="104608781"/>
<name>A0A1U8B1T9_NELNU</name>
<proteinExistence type="predicted"/>
<feature type="compositionally biased region" description="Polar residues" evidence="1">
    <location>
        <begin position="97"/>
        <end position="107"/>
    </location>
</feature>
<evidence type="ECO:0000313" key="2">
    <source>
        <dbReference type="Proteomes" id="UP000189703"/>
    </source>
</evidence>
<dbReference type="KEGG" id="nnu:104608781"/>
<feature type="region of interest" description="Disordered" evidence="1">
    <location>
        <begin position="88"/>
        <end position="107"/>
    </location>
</feature>
<gene>
    <name evidence="3" type="primary">LOC104608781</name>
</gene>
<reference evidence="3" key="1">
    <citation type="submission" date="2025-08" db="UniProtKB">
        <authorList>
            <consortium name="RefSeq"/>
        </authorList>
    </citation>
    <scope>IDENTIFICATION</scope>
</reference>
<dbReference type="Proteomes" id="UP000189703">
    <property type="component" value="Unplaced"/>
</dbReference>
<organism evidence="2 3">
    <name type="scientific">Nelumbo nucifera</name>
    <name type="common">Sacred lotus</name>
    <dbReference type="NCBI Taxonomy" id="4432"/>
    <lineage>
        <taxon>Eukaryota</taxon>
        <taxon>Viridiplantae</taxon>
        <taxon>Streptophyta</taxon>
        <taxon>Embryophyta</taxon>
        <taxon>Tracheophyta</taxon>
        <taxon>Spermatophyta</taxon>
        <taxon>Magnoliopsida</taxon>
        <taxon>Proteales</taxon>
        <taxon>Nelumbonaceae</taxon>
        <taxon>Nelumbo</taxon>
    </lineage>
</organism>
<protein>
    <submittedName>
        <fullName evidence="3">Uncharacterized protein LOC104608781</fullName>
    </submittedName>
</protein>
<sequence>MYEEHNRFSRQKVLKLLITTQMTKIQQVHDHAMKMMGYINELEALGSQLDEDAKTDAIINSQSPSFNQWSINQAEERQSIECISLSQTDQTLEEELSSISGNQEQRR</sequence>
<dbReference type="AlphaFoldDB" id="A0A1U8B1T9"/>
<evidence type="ECO:0000256" key="1">
    <source>
        <dbReference type="SAM" id="MobiDB-lite"/>
    </source>
</evidence>
<accession>A0A1U8B1T9</accession>
<dbReference type="OrthoDB" id="904370at2759"/>
<dbReference type="InParanoid" id="A0A1U8B1T9"/>
<keyword evidence="2" id="KW-1185">Reference proteome</keyword>
<evidence type="ECO:0000313" key="3">
    <source>
        <dbReference type="RefSeq" id="XP_010273168.1"/>
    </source>
</evidence>
<dbReference type="RefSeq" id="XP_010273168.1">
    <property type="nucleotide sequence ID" value="XM_010274866.1"/>
</dbReference>
<dbReference type="OMA" id="NQWSINQ"/>